<reference evidence="1" key="1">
    <citation type="submission" date="2018-02" db="EMBL/GenBank/DDBJ databases">
        <title>Rhizophora mucronata_Transcriptome.</title>
        <authorList>
            <person name="Meera S.P."/>
            <person name="Sreeshan A."/>
            <person name="Augustine A."/>
        </authorList>
    </citation>
    <scope>NUCLEOTIDE SEQUENCE</scope>
    <source>
        <tissue evidence="1">Leaf</tissue>
    </source>
</reference>
<evidence type="ECO:0000313" key="1">
    <source>
        <dbReference type="EMBL" id="MBX41073.1"/>
    </source>
</evidence>
<accession>A0A2P2NF45</accession>
<dbReference type="AlphaFoldDB" id="A0A2P2NF45"/>
<proteinExistence type="predicted"/>
<dbReference type="EMBL" id="GGEC01060589">
    <property type="protein sequence ID" value="MBX41073.1"/>
    <property type="molecule type" value="Transcribed_RNA"/>
</dbReference>
<sequence length="25" mass="2799">MRIICLVMLSTDSSFLANLLLSMLI</sequence>
<organism evidence="1">
    <name type="scientific">Rhizophora mucronata</name>
    <name type="common">Asiatic mangrove</name>
    <dbReference type="NCBI Taxonomy" id="61149"/>
    <lineage>
        <taxon>Eukaryota</taxon>
        <taxon>Viridiplantae</taxon>
        <taxon>Streptophyta</taxon>
        <taxon>Embryophyta</taxon>
        <taxon>Tracheophyta</taxon>
        <taxon>Spermatophyta</taxon>
        <taxon>Magnoliopsida</taxon>
        <taxon>eudicotyledons</taxon>
        <taxon>Gunneridae</taxon>
        <taxon>Pentapetalae</taxon>
        <taxon>rosids</taxon>
        <taxon>fabids</taxon>
        <taxon>Malpighiales</taxon>
        <taxon>Rhizophoraceae</taxon>
        <taxon>Rhizophora</taxon>
    </lineage>
</organism>
<name>A0A2P2NF45_RHIMU</name>
<protein>
    <submittedName>
        <fullName evidence="1">Uncharacterized protein</fullName>
    </submittedName>
</protein>